<dbReference type="InterPro" id="IPR046070">
    <property type="entry name" value="DUF6029"/>
</dbReference>
<organism evidence="2 3">
    <name type="scientific">Ulvibacter litoralis</name>
    <dbReference type="NCBI Taxonomy" id="227084"/>
    <lineage>
        <taxon>Bacteria</taxon>
        <taxon>Pseudomonadati</taxon>
        <taxon>Bacteroidota</taxon>
        <taxon>Flavobacteriia</taxon>
        <taxon>Flavobacteriales</taxon>
        <taxon>Flavobacteriaceae</taxon>
        <taxon>Ulvibacter</taxon>
    </lineage>
</organism>
<proteinExistence type="predicted"/>
<gene>
    <name evidence="2" type="ORF">SAMN05421855_103130</name>
</gene>
<keyword evidence="3" id="KW-1185">Reference proteome</keyword>
<sequence length="548" mass="61099">MKKIILSFAILCSGLLLAQDNGSFFGGFESNSQWLMPDDGINFETPEEQFRGNNYFQLNYSLGKFTAGVQYESYLPAALLGYAPAYDGNNGIATYYLNFKTDNLDITGGFFYEQFGSGLILRSWEDRQLGINNALKGVRVKFNPTEYLDLTGIFGQQRNGFEVSEGTIQGIDANVNLSNALDIDKVDIKVGASYVGRYQDRGTNDTIPKTVNAIGGRVDIISGRFYGGIEAISKGPDAIANEGRLSSNKLYDGTAMLVNAGYSQKGLGINALFRRLENFSFYSDRLAEGNTYNQQVVNYVPALTKQQDYLLTNIYVYNAQPRLIINDANQQSGEVGTQIDVFYSIPKKTLLGGKYGTKIAFNFSYWNGLEAEYDVNNKWYEAKFIGKGPRLYRDWSAEIKKRWSKRFNSVFTFQDVIIDKGVLGQGLIGVEDITAQIGVAEGTYSFTKGRSVRMVLQHLWSNKDRKNWAAGVLEYNFSSRLGVYVADTYNYEGEGKIHYYNVGGNYSKGRTRLGLNYGRQRGGLICIGGVCRFVPENTGLSANLTVTF</sequence>
<feature type="chain" id="PRO_5011500674" description="DUF5723 domain-containing protein" evidence="1">
    <location>
        <begin position="19"/>
        <end position="548"/>
    </location>
</feature>
<accession>A0A1G7GGQ2</accession>
<dbReference type="Proteomes" id="UP000199321">
    <property type="component" value="Unassembled WGS sequence"/>
</dbReference>
<evidence type="ECO:0000313" key="2">
    <source>
        <dbReference type="EMBL" id="SDE87342.1"/>
    </source>
</evidence>
<dbReference type="OrthoDB" id="5480631at2"/>
<evidence type="ECO:0000313" key="3">
    <source>
        <dbReference type="Proteomes" id="UP000199321"/>
    </source>
</evidence>
<protein>
    <recommendedName>
        <fullName evidence="4">DUF5723 domain-containing protein</fullName>
    </recommendedName>
</protein>
<name>A0A1G7GGQ2_9FLAO</name>
<dbReference type="Pfam" id="PF19494">
    <property type="entry name" value="DUF6029"/>
    <property type="match status" value="1"/>
</dbReference>
<dbReference type="EMBL" id="FNBA01000003">
    <property type="protein sequence ID" value="SDE87342.1"/>
    <property type="molecule type" value="Genomic_DNA"/>
</dbReference>
<evidence type="ECO:0008006" key="4">
    <source>
        <dbReference type="Google" id="ProtNLM"/>
    </source>
</evidence>
<keyword evidence="1" id="KW-0732">Signal</keyword>
<dbReference type="RefSeq" id="WP_093144162.1">
    <property type="nucleotide sequence ID" value="NZ_BMWO01000003.1"/>
</dbReference>
<evidence type="ECO:0000256" key="1">
    <source>
        <dbReference type="SAM" id="SignalP"/>
    </source>
</evidence>
<feature type="signal peptide" evidence="1">
    <location>
        <begin position="1"/>
        <end position="18"/>
    </location>
</feature>
<reference evidence="2 3" key="1">
    <citation type="submission" date="2016-10" db="EMBL/GenBank/DDBJ databases">
        <authorList>
            <person name="de Groot N.N."/>
        </authorList>
    </citation>
    <scope>NUCLEOTIDE SEQUENCE [LARGE SCALE GENOMIC DNA]</scope>
    <source>
        <strain evidence="2 3">DSM 16195</strain>
    </source>
</reference>
<dbReference type="AlphaFoldDB" id="A0A1G7GGQ2"/>
<dbReference type="STRING" id="227084.SAMN05421855_103130"/>